<evidence type="ECO:0000313" key="2">
    <source>
        <dbReference type="Proteomes" id="UP000784294"/>
    </source>
</evidence>
<dbReference type="EMBL" id="CAAALY010275820">
    <property type="protein sequence ID" value="VEL42680.1"/>
    <property type="molecule type" value="Genomic_DNA"/>
</dbReference>
<organism evidence="1 2">
    <name type="scientific">Protopolystoma xenopodis</name>
    <dbReference type="NCBI Taxonomy" id="117903"/>
    <lineage>
        <taxon>Eukaryota</taxon>
        <taxon>Metazoa</taxon>
        <taxon>Spiralia</taxon>
        <taxon>Lophotrochozoa</taxon>
        <taxon>Platyhelminthes</taxon>
        <taxon>Monogenea</taxon>
        <taxon>Polyopisthocotylea</taxon>
        <taxon>Polystomatidea</taxon>
        <taxon>Polystomatidae</taxon>
        <taxon>Protopolystoma</taxon>
    </lineage>
</organism>
<name>A0A3S5CVG3_9PLAT</name>
<protein>
    <submittedName>
        <fullName evidence="1">Uncharacterized protein</fullName>
    </submittedName>
</protein>
<proteinExistence type="predicted"/>
<keyword evidence="2" id="KW-1185">Reference proteome</keyword>
<accession>A0A3S5CVG3</accession>
<dbReference type="Proteomes" id="UP000784294">
    <property type="component" value="Unassembled WGS sequence"/>
</dbReference>
<evidence type="ECO:0000313" key="1">
    <source>
        <dbReference type="EMBL" id="VEL42680.1"/>
    </source>
</evidence>
<comment type="caution">
    <text evidence="1">The sequence shown here is derived from an EMBL/GenBank/DDBJ whole genome shotgun (WGS) entry which is preliminary data.</text>
</comment>
<reference evidence="1" key="1">
    <citation type="submission" date="2018-11" db="EMBL/GenBank/DDBJ databases">
        <authorList>
            <consortium name="Pathogen Informatics"/>
        </authorList>
    </citation>
    <scope>NUCLEOTIDE SEQUENCE</scope>
</reference>
<feature type="non-terminal residue" evidence="1">
    <location>
        <position position="1"/>
    </location>
</feature>
<gene>
    <name evidence="1" type="ORF">PXEA_LOCUS36120</name>
</gene>
<sequence length="54" mass="5894">VPYRPSPPTASPGAGQQRFCRQVNRTRFKGTSRLGNDGVVGPRSGAGLFYEFHD</sequence>
<dbReference type="AlphaFoldDB" id="A0A3S5CVG3"/>